<sequence length="107" mass="12319">MEGSKRIEHKVNRGVISSCKQNLFLIRQQTQSLYVYLRLEITKMTRSSDSVLESSRSSSEKVTQVQRDSFDSKDDKDKDKSKYSSQVKDVSPSESERSHQDASREVL</sequence>
<dbReference type="Proteomes" id="UP000244811">
    <property type="component" value="Chromosome 4"/>
</dbReference>
<accession>A0A976MDP0</accession>
<proteinExistence type="predicted"/>
<protein>
    <submittedName>
        <fullName evidence="2">Uncharacterized protein</fullName>
    </submittedName>
</protein>
<organism evidence="2 3">
    <name type="scientific">Theileria orientalis</name>
    <dbReference type="NCBI Taxonomy" id="68886"/>
    <lineage>
        <taxon>Eukaryota</taxon>
        <taxon>Sar</taxon>
        <taxon>Alveolata</taxon>
        <taxon>Apicomplexa</taxon>
        <taxon>Aconoidasida</taxon>
        <taxon>Piroplasmida</taxon>
        <taxon>Theileriidae</taxon>
        <taxon>Theileria</taxon>
    </lineage>
</organism>
<name>A0A976MDP0_THEOR</name>
<evidence type="ECO:0000313" key="2">
    <source>
        <dbReference type="EMBL" id="UKK02490.2"/>
    </source>
</evidence>
<evidence type="ECO:0000256" key="1">
    <source>
        <dbReference type="SAM" id="MobiDB-lite"/>
    </source>
</evidence>
<reference evidence="2" key="1">
    <citation type="submission" date="2022-07" db="EMBL/GenBank/DDBJ databases">
        <title>Evaluation of T. orientalis genome assembly methods using nanopore sequencing and analysis of variation between genomes.</title>
        <authorList>
            <person name="Yam J."/>
            <person name="Micallef M.L."/>
            <person name="Liu M."/>
            <person name="Djordjevic S.P."/>
            <person name="Bogema D.R."/>
            <person name="Jenkins C."/>
        </authorList>
    </citation>
    <scope>NUCLEOTIDE SEQUENCE</scope>
    <source>
        <strain evidence="2">Goon Nure</strain>
    </source>
</reference>
<feature type="region of interest" description="Disordered" evidence="1">
    <location>
        <begin position="46"/>
        <end position="107"/>
    </location>
</feature>
<dbReference type="AlphaFoldDB" id="A0A976MDP0"/>
<feature type="compositionally biased region" description="Basic and acidic residues" evidence="1">
    <location>
        <begin position="94"/>
        <end position="107"/>
    </location>
</feature>
<feature type="compositionally biased region" description="Basic and acidic residues" evidence="1">
    <location>
        <begin position="68"/>
        <end position="82"/>
    </location>
</feature>
<gene>
    <name evidence="2" type="ORF">MACK_002583</name>
</gene>
<feature type="compositionally biased region" description="Low complexity" evidence="1">
    <location>
        <begin position="47"/>
        <end position="57"/>
    </location>
</feature>
<evidence type="ECO:0000313" key="3">
    <source>
        <dbReference type="Proteomes" id="UP000244811"/>
    </source>
</evidence>
<dbReference type="EMBL" id="CP056072">
    <property type="protein sequence ID" value="UKK02490.2"/>
    <property type="molecule type" value="Genomic_DNA"/>
</dbReference>